<keyword evidence="1" id="KW-0812">Transmembrane</keyword>
<protein>
    <submittedName>
        <fullName evidence="2">Integral membrane protein</fullName>
    </submittedName>
</protein>
<feature type="transmembrane region" description="Helical" evidence="1">
    <location>
        <begin position="405"/>
        <end position="428"/>
    </location>
</feature>
<feature type="transmembrane region" description="Helical" evidence="1">
    <location>
        <begin position="475"/>
        <end position="496"/>
    </location>
</feature>
<organism evidence="2 3">
    <name type="scientific">Rhodopirellula islandica</name>
    <dbReference type="NCBI Taxonomy" id="595434"/>
    <lineage>
        <taxon>Bacteria</taxon>
        <taxon>Pseudomonadati</taxon>
        <taxon>Planctomycetota</taxon>
        <taxon>Planctomycetia</taxon>
        <taxon>Pirellulales</taxon>
        <taxon>Pirellulaceae</taxon>
        <taxon>Rhodopirellula</taxon>
    </lineage>
</organism>
<dbReference type="EMBL" id="LECT01000043">
    <property type="protein sequence ID" value="KLU02900.1"/>
    <property type="molecule type" value="Genomic_DNA"/>
</dbReference>
<dbReference type="RefSeq" id="WP_047816267.1">
    <property type="nucleotide sequence ID" value="NZ_LECT01000043.1"/>
</dbReference>
<reference evidence="2" key="1">
    <citation type="submission" date="2015-05" db="EMBL/GenBank/DDBJ databases">
        <title>Permanent draft genome of Rhodopirellula islandicus K833.</title>
        <authorList>
            <person name="Kizina J."/>
            <person name="Richter M."/>
            <person name="Glockner F.O."/>
            <person name="Harder J."/>
        </authorList>
    </citation>
    <scope>NUCLEOTIDE SEQUENCE [LARGE SCALE GENOMIC DNA]</scope>
    <source>
        <strain evidence="2">K833</strain>
    </source>
</reference>
<feature type="transmembrane region" description="Helical" evidence="1">
    <location>
        <begin position="380"/>
        <end position="398"/>
    </location>
</feature>
<dbReference type="InterPro" id="IPR005240">
    <property type="entry name" value="DUF389"/>
</dbReference>
<proteinExistence type="predicted"/>
<name>A0A0J1B7X2_RHOIS</name>
<feature type="transmembrane region" description="Helical" evidence="1">
    <location>
        <begin position="340"/>
        <end position="360"/>
    </location>
</feature>
<dbReference type="Pfam" id="PF04087">
    <property type="entry name" value="DUF389"/>
    <property type="match status" value="1"/>
</dbReference>
<dbReference type="OrthoDB" id="9790659at2"/>
<feature type="transmembrane region" description="Helical" evidence="1">
    <location>
        <begin position="306"/>
        <end position="328"/>
    </location>
</feature>
<dbReference type="PANTHER" id="PTHR20992">
    <property type="entry name" value="AT15442P-RELATED"/>
    <property type="match status" value="1"/>
</dbReference>
<feature type="transmembrane region" description="Helical" evidence="1">
    <location>
        <begin position="440"/>
        <end position="463"/>
    </location>
</feature>
<keyword evidence="3" id="KW-1185">Reference proteome</keyword>
<gene>
    <name evidence="2" type="ORF">RISK_005196</name>
</gene>
<dbReference type="AlphaFoldDB" id="A0A0J1B7X2"/>
<comment type="caution">
    <text evidence="2">The sequence shown here is derived from an EMBL/GenBank/DDBJ whole genome shotgun (WGS) entry which is preliminary data.</text>
</comment>
<evidence type="ECO:0000313" key="2">
    <source>
        <dbReference type="EMBL" id="KLU02900.1"/>
    </source>
</evidence>
<keyword evidence="1" id="KW-0472">Membrane</keyword>
<dbReference type="STRING" id="595434.RISK_005196"/>
<evidence type="ECO:0000256" key="1">
    <source>
        <dbReference type="SAM" id="Phobius"/>
    </source>
</evidence>
<evidence type="ECO:0000313" key="3">
    <source>
        <dbReference type="Proteomes" id="UP000036367"/>
    </source>
</evidence>
<dbReference type="PANTHER" id="PTHR20992:SF9">
    <property type="entry name" value="AT15442P-RELATED"/>
    <property type="match status" value="1"/>
</dbReference>
<dbReference type="Proteomes" id="UP000036367">
    <property type="component" value="Unassembled WGS sequence"/>
</dbReference>
<dbReference type="PATRIC" id="fig|595434.4.peg.4930"/>
<sequence>MSVTLLVGSQKQLADGLPWLRRFAESMKMQADVLVLGMDHRTLELRSQKELGSILSDASDSPAHCVVGRVERVESDVEAISARLSKWDSRLLLMVDDVDDDRFQATLFDRCPIKSVWLSVKGPPPDSAKHVFSIDDASIKVTRWISRRLLGVDPALQLEHDWLGAEGESHESSDGSKSDLADREARAITKALDLERQRCDPGDLIWVPFGSKPSAESHYKVARALLGQAGRSSVALVSQKESWNQSLSAGVRYWASHVAEPMDREARLELARTLEEGSEPSLEFLGLISAAAMLAAFGLLQNSAAVIIGAMLIAPLMTPIMGAGLSLAHGNRPLFRRSMLSIGIGFAGAFGSSFLFGLLVRLVHHPVVTDEMWGRCNPSPLDFCVGLVGGMAASYARTRSHLSSALAGAAIAAALVPPISTAGLQASFNVWESSERGWPVFGPLILVCVNVLTIMIGTSFVLYARGLRVESGHKWATRMTVSLVTLLMLVLVWMMHLEKWLF</sequence>
<keyword evidence="1" id="KW-1133">Transmembrane helix</keyword>
<accession>A0A0J1B7X2</accession>